<feature type="transmembrane region" description="Helical" evidence="1">
    <location>
        <begin position="155"/>
        <end position="175"/>
    </location>
</feature>
<dbReference type="Gene3D" id="3.30.70.920">
    <property type="match status" value="1"/>
</dbReference>
<organism evidence="4">
    <name type="scientific">Candidatus Heimdallarchaeum aukensis</name>
    <dbReference type="NCBI Taxonomy" id="2876573"/>
    <lineage>
        <taxon>Archaea</taxon>
        <taxon>Promethearchaeati</taxon>
        <taxon>Candidatus Heimdallarchaeota</taxon>
        <taxon>Candidatus Heimdallarchaeia (ex Rinke et al. 2021) (nom. nud.)</taxon>
        <taxon>Candidatus Heimdallarchaeales</taxon>
        <taxon>Candidatus Heimdallarchaeaceae</taxon>
        <taxon>Candidatus Heimdallarchaeum</taxon>
    </lineage>
</organism>
<feature type="transmembrane region" description="Helical" evidence="1">
    <location>
        <begin position="181"/>
        <end position="201"/>
    </location>
</feature>
<reference evidence="4" key="1">
    <citation type="journal article" date="2022" name="Nat. Microbiol.">
        <title>Unique mobile elements and scalable gene flow at the prokaryote-eukaryote boundary revealed by circularized Asgard archaea genomes.</title>
        <authorList>
            <person name="Wu F."/>
            <person name="Speth D.R."/>
            <person name="Philosof A."/>
            <person name="Cremiere A."/>
            <person name="Narayanan A."/>
            <person name="Barco R.A."/>
            <person name="Connon S.A."/>
            <person name="Amend J.P."/>
            <person name="Antoshechkin I.A."/>
            <person name="Orphan V.J."/>
        </authorList>
    </citation>
    <scope>NUCLEOTIDE SEQUENCE</scope>
    <source>
        <strain evidence="4">PM71</strain>
    </source>
</reference>
<gene>
    <name evidence="4" type="ORF">K9W45_00185</name>
</gene>
<feature type="transmembrane region" description="Helical" evidence="1">
    <location>
        <begin position="101"/>
        <end position="122"/>
    </location>
</feature>
<dbReference type="GO" id="GO:0016020">
    <property type="term" value="C:membrane"/>
    <property type="evidence" value="ECO:0007669"/>
    <property type="project" value="InterPro"/>
</dbReference>
<feature type="transmembrane region" description="Helical" evidence="1">
    <location>
        <begin position="47"/>
        <end position="72"/>
    </location>
</feature>
<evidence type="ECO:0000259" key="3">
    <source>
        <dbReference type="Pfam" id="PF01037"/>
    </source>
</evidence>
<feature type="domain" description="EamA" evidence="2">
    <location>
        <begin position="19"/>
        <end position="173"/>
    </location>
</feature>
<dbReference type="Proteomes" id="UP001201020">
    <property type="component" value="Chromosome"/>
</dbReference>
<evidence type="ECO:0000256" key="1">
    <source>
        <dbReference type="SAM" id="Phobius"/>
    </source>
</evidence>
<feature type="transmembrane region" description="Helical" evidence="1">
    <location>
        <begin position="17"/>
        <end position="35"/>
    </location>
</feature>
<keyword evidence="1" id="KW-0472">Membrane</keyword>
<feature type="transmembrane region" description="Helical" evidence="1">
    <location>
        <begin position="257"/>
        <end position="277"/>
    </location>
</feature>
<feature type="transmembrane region" description="Helical" evidence="1">
    <location>
        <begin position="221"/>
        <end position="242"/>
    </location>
</feature>
<dbReference type="AlphaFoldDB" id="A0A9Y1BKT7"/>
<accession>A0A9Y1BKT7</accession>
<feature type="transmembrane region" description="Helical" evidence="1">
    <location>
        <begin position="289"/>
        <end position="313"/>
    </location>
</feature>
<feature type="transmembrane region" description="Helical" evidence="1">
    <location>
        <begin position="128"/>
        <end position="148"/>
    </location>
</feature>
<dbReference type="EMBL" id="CP084166">
    <property type="protein sequence ID" value="UJG40891.1"/>
    <property type="molecule type" value="Genomic_DNA"/>
</dbReference>
<dbReference type="InterPro" id="IPR011008">
    <property type="entry name" value="Dimeric_a/b-barrel"/>
</dbReference>
<evidence type="ECO:0000313" key="4">
    <source>
        <dbReference type="EMBL" id="UJG40891.1"/>
    </source>
</evidence>
<dbReference type="Pfam" id="PF01037">
    <property type="entry name" value="AsnC_trans_reg"/>
    <property type="match status" value="1"/>
</dbReference>
<dbReference type="InterPro" id="IPR000620">
    <property type="entry name" value="EamA_dom"/>
</dbReference>
<protein>
    <submittedName>
        <fullName evidence="4">Lrp/AsnC ligand binding domain-containing protein</fullName>
    </submittedName>
</protein>
<dbReference type="Pfam" id="PF00892">
    <property type="entry name" value="EamA"/>
    <property type="match status" value="1"/>
</dbReference>
<keyword evidence="1" id="KW-1133">Transmembrane helix</keyword>
<feature type="transmembrane region" description="Helical" evidence="1">
    <location>
        <begin position="319"/>
        <end position="341"/>
    </location>
</feature>
<sequence>MSIAAHREFSKIRRKSTFYLLALGSGLITSLWVVLDAIGNSFITDPYLFGAYEMVVGLIVSIILILILSIPLPNKDKEFKKTLGYYFDPNFQGIMFPKGKVLLYTLLAGLFATGNTILYFVLLEKYDASLIMPFSQFVLVYLLIADSISEREKPVAIEIQSITMIAVGVMISTISGGKLDAIGILLIFGPFALFSALYTVFQKKALVTKNDKGRKIDTLSLRIWTLFIMTAGQVIASLPSIYRVGFNEIKENWRPSLVPVICSMLLVYLGVIAYTRALTMGKMSIVRALNSISVISTYPLAAIFAIWFPAIFSSGGNDIVGIILKISGSILILIGVVTLSMSETRGLIFAKIKIGEKIDLEKLSQIRGIESVAYTSGVYDLIISIRLRNIGKAYNLIRKSIAKLPWIESVVTLPVIREYK</sequence>
<evidence type="ECO:0000259" key="2">
    <source>
        <dbReference type="Pfam" id="PF00892"/>
    </source>
</evidence>
<proteinExistence type="predicted"/>
<keyword evidence="1" id="KW-0812">Transmembrane</keyword>
<dbReference type="InterPro" id="IPR019887">
    <property type="entry name" value="Tscrpt_reg_AsnC/Lrp_C"/>
</dbReference>
<dbReference type="SUPFAM" id="SSF54909">
    <property type="entry name" value="Dimeric alpha+beta barrel"/>
    <property type="match status" value="1"/>
</dbReference>
<name>A0A9Y1BKT7_9ARCH</name>
<feature type="domain" description="Transcription regulator AsnC/Lrp ligand binding" evidence="3">
    <location>
        <begin position="361"/>
        <end position="418"/>
    </location>
</feature>